<name>A0A6L9S3S7_9ACTN</name>
<dbReference type="PANTHER" id="PTHR30055:SF243">
    <property type="entry name" value="HTH-TYPE TRANSCRIPTIONAL REGULATOR RV1816"/>
    <property type="match status" value="1"/>
</dbReference>
<evidence type="ECO:0000256" key="2">
    <source>
        <dbReference type="ARBA" id="ARBA00023125"/>
    </source>
</evidence>
<dbReference type="AlphaFoldDB" id="A0A6L9S3S7"/>
<organism evidence="7 8">
    <name type="scientific">Phytoactinopolyspora halotolerans</name>
    <dbReference type="NCBI Taxonomy" id="1981512"/>
    <lineage>
        <taxon>Bacteria</taxon>
        <taxon>Bacillati</taxon>
        <taxon>Actinomycetota</taxon>
        <taxon>Actinomycetes</taxon>
        <taxon>Jiangellales</taxon>
        <taxon>Jiangellaceae</taxon>
        <taxon>Phytoactinopolyspora</taxon>
    </lineage>
</organism>
<dbReference type="Proteomes" id="UP000475214">
    <property type="component" value="Unassembled WGS sequence"/>
</dbReference>
<comment type="caution">
    <text evidence="7">The sequence shown here is derived from an EMBL/GenBank/DDBJ whole genome shotgun (WGS) entry which is preliminary data.</text>
</comment>
<keyword evidence="2 4" id="KW-0238">DNA-binding</keyword>
<keyword evidence="8" id="KW-1185">Reference proteome</keyword>
<dbReference type="SUPFAM" id="SSF48498">
    <property type="entry name" value="Tetracyclin repressor-like, C-terminal domain"/>
    <property type="match status" value="1"/>
</dbReference>
<accession>A0A6L9S3S7</accession>
<evidence type="ECO:0000259" key="6">
    <source>
        <dbReference type="PROSITE" id="PS50977"/>
    </source>
</evidence>
<dbReference type="SUPFAM" id="SSF46689">
    <property type="entry name" value="Homeodomain-like"/>
    <property type="match status" value="1"/>
</dbReference>
<evidence type="ECO:0000256" key="5">
    <source>
        <dbReference type="SAM" id="MobiDB-lite"/>
    </source>
</evidence>
<keyword evidence="1" id="KW-0805">Transcription regulation</keyword>
<sequence>MDTSQTGPGASEPPDVASEARPSRRERARAATIEEIKETALRLMHEQGRTDLRFSDIAREMGMTAPALYRYFNDRDELLTAMIVDAYDDLGDKVADAREAVDPEDLPGRFYAVAAAYRAWANRDPQRFALIFGLPVPGYIAPEEGPTTEAAQRAMMQLKAMFLDADQRGMLGSPIIAQAHPSLHKPAKDEDEVMTPAGAGPLPPEFFQACLTAWSMLHGFVTLETYGHFSFIGPEGRDALFDTVVRLTAITSGYPWPDS</sequence>
<feature type="DNA-binding region" description="H-T-H motif" evidence="4">
    <location>
        <begin position="53"/>
        <end position="72"/>
    </location>
</feature>
<evidence type="ECO:0000256" key="3">
    <source>
        <dbReference type="ARBA" id="ARBA00023163"/>
    </source>
</evidence>
<evidence type="ECO:0000256" key="4">
    <source>
        <dbReference type="PROSITE-ProRule" id="PRU00335"/>
    </source>
</evidence>
<dbReference type="RefSeq" id="WP_163732925.1">
    <property type="nucleotide sequence ID" value="NZ_JAAGOA010000002.1"/>
</dbReference>
<proteinExistence type="predicted"/>
<dbReference type="GO" id="GO:0003700">
    <property type="term" value="F:DNA-binding transcription factor activity"/>
    <property type="evidence" value="ECO:0007669"/>
    <property type="project" value="TreeGrafter"/>
</dbReference>
<feature type="domain" description="HTH tetR-type" evidence="6">
    <location>
        <begin position="30"/>
        <end position="90"/>
    </location>
</feature>
<evidence type="ECO:0000313" key="8">
    <source>
        <dbReference type="Proteomes" id="UP000475214"/>
    </source>
</evidence>
<feature type="region of interest" description="Disordered" evidence="5">
    <location>
        <begin position="1"/>
        <end position="27"/>
    </location>
</feature>
<dbReference type="GO" id="GO:0000976">
    <property type="term" value="F:transcription cis-regulatory region binding"/>
    <property type="evidence" value="ECO:0007669"/>
    <property type="project" value="TreeGrafter"/>
</dbReference>
<dbReference type="InterPro" id="IPR001647">
    <property type="entry name" value="HTH_TetR"/>
</dbReference>
<dbReference type="Pfam" id="PF13305">
    <property type="entry name" value="TetR_C_33"/>
    <property type="match status" value="1"/>
</dbReference>
<dbReference type="InterPro" id="IPR009057">
    <property type="entry name" value="Homeodomain-like_sf"/>
</dbReference>
<dbReference type="InterPro" id="IPR050109">
    <property type="entry name" value="HTH-type_TetR-like_transc_reg"/>
</dbReference>
<evidence type="ECO:0000313" key="7">
    <source>
        <dbReference type="EMBL" id="NED99313.1"/>
    </source>
</evidence>
<dbReference type="PRINTS" id="PR00455">
    <property type="entry name" value="HTHTETR"/>
</dbReference>
<protein>
    <submittedName>
        <fullName evidence="7">TetR/AcrR family transcriptional regulator</fullName>
    </submittedName>
</protein>
<reference evidence="7 8" key="1">
    <citation type="submission" date="2020-02" db="EMBL/GenBank/DDBJ databases">
        <authorList>
            <person name="Li X.-J."/>
            <person name="Han X.-M."/>
        </authorList>
    </citation>
    <scope>NUCLEOTIDE SEQUENCE [LARGE SCALE GENOMIC DNA]</scope>
    <source>
        <strain evidence="7 8">CCTCC AB 2017055</strain>
    </source>
</reference>
<dbReference type="InterPro" id="IPR036271">
    <property type="entry name" value="Tet_transcr_reg_TetR-rel_C_sf"/>
</dbReference>
<keyword evidence="3" id="KW-0804">Transcription</keyword>
<dbReference type="Gene3D" id="1.10.357.10">
    <property type="entry name" value="Tetracycline Repressor, domain 2"/>
    <property type="match status" value="1"/>
</dbReference>
<dbReference type="Pfam" id="PF00440">
    <property type="entry name" value="TetR_N"/>
    <property type="match status" value="1"/>
</dbReference>
<dbReference type="EMBL" id="JAAGOA010000002">
    <property type="protein sequence ID" value="NED99313.1"/>
    <property type="molecule type" value="Genomic_DNA"/>
</dbReference>
<dbReference type="PROSITE" id="PS50977">
    <property type="entry name" value="HTH_TETR_2"/>
    <property type="match status" value="1"/>
</dbReference>
<dbReference type="InterPro" id="IPR025996">
    <property type="entry name" value="MT1864/Rv1816-like_C"/>
</dbReference>
<dbReference type="PANTHER" id="PTHR30055">
    <property type="entry name" value="HTH-TYPE TRANSCRIPTIONAL REGULATOR RUTR"/>
    <property type="match status" value="1"/>
</dbReference>
<gene>
    <name evidence="7" type="ORF">G1H10_03955</name>
</gene>
<evidence type="ECO:0000256" key="1">
    <source>
        <dbReference type="ARBA" id="ARBA00023015"/>
    </source>
</evidence>